<accession>A0AAD1L5F3</accession>
<dbReference type="AlphaFoldDB" id="A0AAD1L5F3"/>
<proteinExistence type="predicted"/>
<dbReference type="Proteomes" id="UP001058317">
    <property type="component" value="Chromosome"/>
</dbReference>
<protein>
    <submittedName>
        <fullName evidence="1">Uncharacterized protein</fullName>
    </submittedName>
</protein>
<evidence type="ECO:0000313" key="2">
    <source>
        <dbReference type="Proteomes" id="UP001058317"/>
    </source>
</evidence>
<name>A0AAD1L5F3_CITBR</name>
<organism evidence="1 2">
    <name type="scientific">Citrobacter braakii</name>
    <dbReference type="NCBI Taxonomy" id="57706"/>
    <lineage>
        <taxon>Bacteria</taxon>
        <taxon>Pseudomonadati</taxon>
        <taxon>Pseudomonadota</taxon>
        <taxon>Gammaproteobacteria</taxon>
        <taxon>Enterobacterales</taxon>
        <taxon>Enterobacteriaceae</taxon>
        <taxon>Citrobacter</taxon>
        <taxon>Citrobacter freundii complex</taxon>
    </lineage>
</organism>
<evidence type="ECO:0000313" key="1">
    <source>
        <dbReference type="EMBL" id="BDN99118.1"/>
    </source>
</evidence>
<dbReference type="EMBL" id="AP026382">
    <property type="protein sequence ID" value="BDN99118.1"/>
    <property type="molecule type" value="Genomic_DNA"/>
</dbReference>
<sequence length="70" mass="8285">MIFAVQRGNVIKSQRDRMVYLNVGFVFYCFNRVYFGIDELEVKPLCKCVNYLRTASHLIKFNLVVITFEN</sequence>
<reference evidence="1" key="1">
    <citation type="submission" date="2022-07" db="EMBL/GenBank/DDBJ databases">
        <title>Complete genome sequence of carbapenem-resistant Citrobacter spp. in Japan.</title>
        <authorList>
            <person name="Maehana S."/>
            <person name="Suzuki M."/>
            <person name="Kitasato H."/>
        </authorList>
    </citation>
    <scope>NUCLEOTIDE SEQUENCE</scope>
    <source>
        <strain evidence="1">KAM621</strain>
    </source>
</reference>
<gene>
    <name evidence="1" type="ORF">KAM621c_42230</name>
</gene>